<name>A0AAW0V3I2_SCYPA</name>
<sequence>MCLGKDLCTCLTTLRGRCAAVSLSVCFTVAATPSIPPHPNRPGPSSEVQFCVSAVKFKITEGNERGAFRIDPSTGRLALTSTLDYEQQKQHELVVEARAGEATSETRVVVRVQDQNDHAPVFARTLHETQITEEDDRHLPKVILTVKATDGDEGEHGRLRYSVTGDGIIPNTTIGSSFAVHPTSGAVLLLRPLDRDPPRGQAQWKIRVAAEDGEWSAFTDVLVNLKDINDNAPFFPSPTLRAAISENTPKGSSVIQVEATDHDDPREGQNAQLTYSLEKNVIDESSGSPILTIHTRTGLITTALCCLDREKTPQYEIQVVATDGGGLKGTGTVVVDVEDVNDVPPRFSRPEWTLDVSENQHPDDVLATLTVVDQDVTNNFTFRVVPESGDGWDKFRVEKRRVGSSRRRPAPRHTPGLRKP</sequence>
<dbReference type="GO" id="GO:0016342">
    <property type="term" value="C:catenin complex"/>
    <property type="evidence" value="ECO:0007669"/>
    <property type="project" value="TreeGrafter"/>
</dbReference>
<dbReference type="InterPro" id="IPR039808">
    <property type="entry name" value="Cadherin"/>
</dbReference>
<protein>
    <recommendedName>
        <fullName evidence="7">Cadherin domain-containing protein</fullName>
    </recommendedName>
</protein>
<dbReference type="Gene3D" id="2.60.40.60">
    <property type="entry name" value="Cadherins"/>
    <property type="match status" value="4"/>
</dbReference>
<feature type="compositionally biased region" description="Basic residues" evidence="6">
    <location>
        <begin position="397"/>
        <end position="420"/>
    </location>
</feature>
<dbReference type="CDD" id="cd11304">
    <property type="entry name" value="Cadherin_repeat"/>
    <property type="match status" value="3"/>
</dbReference>
<evidence type="ECO:0000313" key="8">
    <source>
        <dbReference type="EMBL" id="KAK8406887.1"/>
    </source>
</evidence>
<dbReference type="PROSITE" id="PS50268">
    <property type="entry name" value="CADHERIN_2"/>
    <property type="match status" value="3"/>
</dbReference>
<dbReference type="PANTHER" id="PTHR24027:SF438">
    <property type="entry name" value="CADHERIN 23"/>
    <property type="match status" value="1"/>
</dbReference>
<keyword evidence="2" id="KW-0677">Repeat</keyword>
<keyword evidence="3 5" id="KW-0106">Calcium</keyword>
<dbReference type="SUPFAM" id="SSF49313">
    <property type="entry name" value="Cadherin-like"/>
    <property type="match status" value="4"/>
</dbReference>
<dbReference type="InterPro" id="IPR002126">
    <property type="entry name" value="Cadherin-like_dom"/>
</dbReference>
<comment type="subcellular location">
    <subcellularLocation>
        <location evidence="1">Membrane</location>
    </subcellularLocation>
</comment>
<feature type="domain" description="Cadherin" evidence="7">
    <location>
        <begin position="236"/>
        <end position="347"/>
    </location>
</feature>
<accession>A0AAW0V3I2</accession>
<dbReference type="PANTHER" id="PTHR24027">
    <property type="entry name" value="CADHERIN-23"/>
    <property type="match status" value="1"/>
</dbReference>
<evidence type="ECO:0000256" key="3">
    <source>
        <dbReference type="ARBA" id="ARBA00022837"/>
    </source>
</evidence>
<comment type="caution">
    <text evidence="8">The sequence shown here is derived from an EMBL/GenBank/DDBJ whole genome shotgun (WGS) entry which is preliminary data.</text>
</comment>
<feature type="domain" description="Cadherin" evidence="7">
    <location>
        <begin position="123"/>
        <end position="235"/>
    </location>
</feature>
<dbReference type="GO" id="GO:0008013">
    <property type="term" value="F:beta-catenin binding"/>
    <property type="evidence" value="ECO:0007669"/>
    <property type="project" value="TreeGrafter"/>
</dbReference>
<keyword evidence="4" id="KW-0472">Membrane</keyword>
<dbReference type="FunFam" id="2.60.40.60:FF:000112">
    <property type="entry name" value="neural-cadherin isoform X1"/>
    <property type="match status" value="1"/>
</dbReference>
<feature type="domain" description="Cadherin" evidence="7">
    <location>
        <begin position="55"/>
        <end position="122"/>
    </location>
</feature>
<gene>
    <name evidence="8" type="ORF">O3P69_007442</name>
</gene>
<organism evidence="8 9">
    <name type="scientific">Scylla paramamosain</name>
    <name type="common">Mud crab</name>
    <dbReference type="NCBI Taxonomy" id="85552"/>
    <lineage>
        <taxon>Eukaryota</taxon>
        <taxon>Metazoa</taxon>
        <taxon>Ecdysozoa</taxon>
        <taxon>Arthropoda</taxon>
        <taxon>Crustacea</taxon>
        <taxon>Multicrustacea</taxon>
        <taxon>Malacostraca</taxon>
        <taxon>Eumalacostraca</taxon>
        <taxon>Eucarida</taxon>
        <taxon>Decapoda</taxon>
        <taxon>Pleocyemata</taxon>
        <taxon>Brachyura</taxon>
        <taxon>Eubrachyura</taxon>
        <taxon>Portunoidea</taxon>
        <taxon>Portunidae</taxon>
        <taxon>Portuninae</taxon>
        <taxon>Scylla</taxon>
    </lineage>
</organism>
<evidence type="ECO:0000256" key="1">
    <source>
        <dbReference type="ARBA" id="ARBA00004370"/>
    </source>
</evidence>
<dbReference type="PROSITE" id="PS00232">
    <property type="entry name" value="CADHERIN_1"/>
    <property type="match status" value="2"/>
</dbReference>
<dbReference type="GO" id="GO:0007156">
    <property type="term" value="P:homophilic cell adhesion via plasma membrane adhesion molecules"/>
    <property type="evidence" value="ECO:0007669"/>
    <property type="project" value="InterPro"/>
</dbReference>
<evidence type="ECO:0000259" key="7">
    <source>
        <dbReference type="PROSITE" id="PS50268"/>
    </source>
</evidence>
<keyword evidence="9" id="KW-1185">Reference proteome</keyword>
<dbReference type="PRINTS" id="PR00205">
    <property type="entry name" value="CADHERIN"/>
</dbReference>
<evidence type="ECO:0000256" key="6">
    <source>
        <dbReference type="SAM" id="MobiDB-lite"/>
    </source>
</evidence>
<dbReference type="AlphaFoldDB" id="A0AAW0V3I2"/>
<evidence type="ECO:0000256" key="5">
    <source>
        <dbReference type="PROSITE-ProRule" id="PRU00043"/>
    </source>
</evidence>
<dbReference type="InterPro" id="IPR015919">
    <property type="entry name" value="Cadherin-like_sf"/>
</dbReference>
<feature type="region of interest" description="Disordered" evidence="6">
    <location>
        <begin position="396"/>
        <end position="420"/>
    </location>
</feature>
<dbReference type="Pfam" id="PF00028">
    <property type="entry name" value="Cadherin"/>
    <property type="match status" value="3"/>
</dbReference>
<dbReference type="GO" id="GO:0045296">
    <property type="term" value="F:cadherin binding"/>
    <property type="evidence" value="ECO:0007669"/>
    <property type="project" value="TreeGrafter"/>
</dbReference>
<evidence type="ECO:0000256" key="2">
    <source>
        <dbReference type="ARBA" id="ARBA00022737"/>
    </source>
</evidence>
<dbReference type="Proteomes" id="UP001487740">
    <property type="component" value="Unassembled WGS sequence"/>
</dbReference>
<dbReference type="GO" id="GO:0016477">
    <property type="term" value="P:cell migration"/>
    <property type="evidence" value="ECO:0007669"/>
    <property type="project" value="TreeGrafter"/>
</dbReference>
<dbReference type="InterPro" id="IPR020894">
    <property type="entry name" value="Cadherin_CS"/>
</dbReference>
<proteinExistence type="predicted"/>
<dbReference type="SMART" id="SM00112">
    <property type="entry name" value="CA"/>
    <property type="match status" value="3"/>
</dbReference>
<dbReference type="GO" id="GO:0005509">
    <property type="term" value="F:calcium ion binding"/>
    <property type="evidence" value="ECO:0007669"/>
    <property type="project" value="UniProtKB-UniRule"/>
</dbReference>
<reference evidence="8 9" key="1">
    <citation type="submission" date="2023-03" db="EMBL/GenBank/DDBJ databases">
        <title>High-quality genome of Scylla paramamosain provides insights in environmental adaptation.</title>
        <authorList>
            <person name="Zhang L."/>
        </authorList>
    </citation>
    <scope>NUCLEOTIDE SEQUENCE [LARGE SCALE GENOMIC DNA]</scope>
    <source>
        <strain evidence="8">LZ_2023a</strain>
        <tissue evidence="8">Muscle</tissue>
    </source>
</reference>
<dbReference type="EMBL" id="JARAKH010000002">
    <property type="protein sequence ID" value="KAK8406887.1"/>
    <property type="molecule type" value="Genomic_DNA"/>
</dbReference>
<evidence type="ECO:0000313" key="9">
    <source>
        <dbReference type="Proteomes" id="UP001487740"/>
    </source>
</evidence>
<dbReference type="GO" id="GO:0031175">
    <property type="term" value="P:neuron projection development"/>
    <property type="evidence" value="ECO:0007669"/>
    <property type="project" value="TreeGrafter"/>
</dbReference>
<evidence type="ECO:0000256" key="4">
    <source>
        <dbReference type="ARBA" id="ARBA00023136"/>
    </source>
</evidence>